<reference evidence="1" key="1">
    <citation type="submission" date="2020-05" db="EMBL/GenBank/DDBJ databases">
        <title>Mycena genomes resolve the evolution of fungal bioluminescence.</title>
        <authorList>
            <person name="Tsai I.J."/>
        </authorList>
    </citation>
    <scope>NUCLEOTIDE SEQUENCE</scope>
    <source>
        <strain evidence="1">160909Yilan</strain>
    </source>
</reference>
<protein>
    <submittedName>
        <fullName evidence="1">Uncharacterized protein</fullName>
    </submittedName>
</protein>
<dbReference type="AlphaFoldDB" id="A0A8H6X3A6"/>
<organism evidence="1 2">
    <name type="scientific">Mycena sanguinolenta</name>
    <dbReference type="NCBI Taxonomy" id="230812"/>
    <lineage>
        <taxon>Eukaryota</taxon>
        <taxon>Fungi</taxon>
        <taxon>Dikarya</taxon>
        <taxon>Basidiomycota</taxon>
        <taxon>Agaricomycotina</taxon>
        <taxon>Agaricomycetes</taxon>
        <taxon>Agaricomycetidae</taxon>
        <taxon>Agaricales</taxon>
        <taxon>Marasmiineae</taxon>
        <taxon>Mycenaceae</taxon>
        <taxon>Mycena</taxon>
    </lineage>
</organism>
<sequence length="315" mass="34293">MGDGATYMPALALAVFRRPSILLRMSFPTRRTSRALLQLPLYDGGARRGWGICGTRPALLDAVDARFPVPHTCGALGLIAHSESEEAQTRREPGGVHWDLPDEEGVGSAGIELDGVGDTVHWVLLERKRKGHSFPTARAVGSDIVPSARLIFKRASIVDYVPECAFASTSSSARFRTLHAIVDHHHHVFEARLACGLSISLSDGAVFIATLRPGDLKPTKYPRGFLSFVKWDAIPHSDTGHRFQATRASPRSTLPGRPSRCILHTCAHGHVSRGSSYSASERVPLLPRLLLRRSLDFQVVESGLSFDDAAIGPWA</sequence>
<evidence type="ECO:0000313" key="2">
    <source>
        <dbReference type="Proteomes" id="UP000623467"/>
    </source>
</evidence>
<name>A0A8H6X3A6_9AGAR</name>
<proteinExistence type="predicted"/>
<dbReference type="Proteomes" id="UP000623467">
    <property type="component" value="Unassembled WGS sequence"/>
</dbReference>
<keyword evidence="2" id="KW-1185">Reference proteome</keyword>
<accession>A0A8H6X3A6</accession>
<evidence type="ECO:0000313" key="1">
    <source>
        <dbReference type="EMBL" id="KAF7333548.1"/>
    </source>
</evidence>
<dbReference type="EMBL" id="JACAZH010000055">
    <property type="protein sequence ID" value="KAF7333548.1"/>
    <property type="molecule type" value="Genomic_DNA"/>
</dbReference>
<comment type="caution">
    <text evidence="1">The sequence shown here is derived from an EMBL/GenBank/DDBJ whole genome shotgun (WGS) entry which is preliminary data.</text>
</comment>
<gene>
    <name evidence="1" type="ORF">MSAN_02419700</name>
</gene>